<keyword evidence="3" id="KW-0969">Cilium</keyword>
<dbReference type="GO" id="GO:0005815">
    <property type="term" value="C:microtubule organizing center"/>
    <property type="evidence" value="ECO:0000318"/>
    <property type="project" value="GO_Central"/>
</dbReference>
<evidence type="ECO:0008006" key="8">
    <source>
        <dbReference type="Google" id="ProtNLM"/>
    </source>
</evidence>
<dbReference type="STRING" id="10228.B3SCC7"/>
<dbReference type="CTD" id="6759165"/>
<keyword evidence="4" id="KW-0966">Cell projection</keyword>
<dbReference type="EMBL" id="DS985270">
    <property type="protein sequence ID" value="EDV19563.1"/>
    <property type="molecule type" value="Genomic_DNA"/>
</dbReference>
<comment type="subcellular location">
    <subcellularLocation>
        <location evidence="1">Cell projection</location>
        <location evidence="1">Cilium</location>
    </subcellularLocation>
</comment>
<name>B3SCC7_TRIAD</name>
<dbReference type="FunCoup" id="B3SCC7">
    <property type="interactions" value="545"/>
</dbReference>
<evidence type="ECO:0000313" key="7">
    <source>
        <dbReference type="Proteomes" id="UP000009022"/>
    </source>
</evidence>
<feature type="region of interest" description="Disordered" evidence="5">
    <location>
        <begin position="157"/>
        <end position="177"/>
    </location>
</feature>
<proteinExistence type="inferred from homology"/>
<protein>
    <recommendedName>
        <fullName evidence="8">Intraflagellar transport protein 57 homolog</fullName>
    </recommendedName>
</protein>
<dbReference type="GO" id="GO:0042073">
    <property type="term" value="P:intraciliary transport"/>
    <property type="evidence" value="ECO:0000318"/>
    <property type="project" value="GO_Central"/>
</dbReference>
<sequence length="371" mass="42851">MGDQARNQQTEGSEQVIHNAHHCFLVMEDLLDKLKLLDYENSFCKNMGYKYISRHYFAMQINSGEQFHIFTGLVAWLLGICGVTDFEPPQESIQTDFPPSKLKTGAGQQVCYVLDSLADVALKSIKFKWDKPIYPEEENEDDENFFDENLEVTTSKEVEDEEIEDEKDVSKPEGVMESNTDVTEWRMEVERVLPSLKDWRSHLEQMHQYRDGIESTLTETRGHLDKLHQEITKTLEKISSREKYVNNQLDNSLQEFRGRRDGLAEINEKYKQGSVGVNNLTKTLSQITEELEVIKSQMDERGTSMTDSGPLVKIKQALTRLKNDITQMDLRIGVVEHILMNARLKDKSNLRQDLDLATTGPQESYTNFHLY</sequence>
<evidence type="ECO:0000256" key="3">
    <source>
        <dbReference type="ARBA" id="ARBA00023069"/>
    </source>
</evidence>
<dbReference type="RefSeq" id="XP_002117896.1">
    <property type="nucleotide sequence ID" value="XM_002117860.1"/>
</dbReference>
<dbReference type="PhylomeDB" id="B3SCC7"/>
<evidence type="ECO:0000313" key="6">
    <source>
        <dbReference type="EMBL" id="EDV19563.1"/>
    </source>
</evidence>
<dbReference type="InterPro" id="IPR019530">
    <property type="entry name" value="Intra-flagellar_transport_57"/>
</dbReference>
<dbReference type="GO" id="GO:1905515">
    <property type="term" value="P:non-motile cilium assembly"/>
    <property type="evidence" value="ECO:0000318"/>
    <property type="project" value="GO_Central"/>
</dbReference>
<accession>B3SCC7</accession>
<evidence type="ECO:0000256" key="4">
    <source>
        <dbReference type="ARBA" id="ARBA00023273"/>
    </source>
</evidence>
<dbReference type="OMA" id="VHAHDQD"/>
<feature type="compositionally biased region" description="Acidic residues" evidence="5">
    <location>
        <begin position="158"/>
        <end position="167"/>
    </location>
</feature>
<comment type="similarity">
    <text evidence="2">Belongs to the IFT57 family.</text>
</comment>
<evidence type="ECO:0000256" key="2">
    <source>
        <dbReference type="ARBA" id="ARBA00009415"/>
    </source>
</evidence>
<dbReference type="PANTHER" id="PTHR16011">
    <property type="entry name" value="IFT57/HIPPI"/>
    <property type="match status" value="1"/>
</dbReference>
<dbReference type="GeneID" id="6759165"/>
<evidence type="ECO:0000256" key="5">
    <source>
        <dbReference type="SAM" id="MobiDB-lite"/>
    </source>
</evidence>
<dbReference type="OrthoDB" id="423881at2759"/>
<dbReference type="Proteomes" id="UP000009022">
    <property type="component" value="Unassembled WGS sequence"/>
</dbReference>
<dbReference type="GO" id="GO:0005794">
    <property type="term" value="C:Golgi apparatus"/>
    <property type="evidence" value="ECO:0000318"/>
    <property type="project" value="GO_Central"/>
</dbReference>
<dbReference type="PANTHER" id="PTHR16011:SF0">
    <property type="entry name" value="INTRAFLAGELLAR TRANSPORT PROTEIN 57 HOMOLOG"/>
    <property type="match status" value="1"/>
</dbReference>
<dbReference type="GO" id="GO:0030992">
    <property type="term" value="C:intraciliary transport particle B"/>
    <property type="evidence" value="ECO:0000318"/>
    <property type="project" value="GO_Central"/>
</dbReference>
<dbReference type="InParanoid" id="B3SCC7"/>
<dbReference type="HOGENOM" id="CLU_039132_0_0_1"/>
<gene>
    <name evidence="6" type="ORF">TRIADDRAFT_61928</name>
</gene>
<dbReference type="Pfam" id="PF10498">
    <property type="entry name" value="IFT57"/>
    <property type="match status" value="2"/>
</dbReference>
<organism evidence="6 7">
    <name type="scientific">Trichoplax adhaerens</name>
    <name type="common">Trichoplax reptans</name>
    <dbReference type="NCBI Taxonomy" id="10228"/>
    <lineage>
        <taxon>Eukaryota</taxon>
        <taxon>Metazoa</taxon>
        <taxon>Placozoa</taxon>
        <taxon>Uniplacotomia</taxon>
        <taxon>Trichoplacea</taxon>
        <taxon>Trichoplacidae</taxon>
        <taxon>Trichoplax</taxon>
    </lineage>
</organism>
<keyword evidence="7" id="KW-1185">Reference proteome</keyword>
<dbReference type="AlphaFoldDB" id="B3SCC7"/>
<reference evidence="6 7" key="1">
    <citation type="journal article" date="2008" name="Nature">
        <title>The Trichoplax genome and the nature of placozoans.</title>
        <authorList>
            <person name="Srivastava M."/>
            <person name="Begovic E."/>
            <person name="Chapman J."/>
            <person name="Putnam N.H."/>
            <person name="Hellsten U."/>
            <person name="Kawashima T."/>
            <person name="Kuo A."/>
            <person name="Mitros T."/>
            <person name="Salamov A."/>
            <person name="Carpenter M.L."/>
            <person name="Signorovitch A.Y."/>
            <person name="Moreno M.A."/>
            <person name="Kamm K."/>
            <person name="Grimwood J."/>
            <person name="Schmutz J."/>
            <person name="Shapiro H."/>
            <person name="Grigoriev I.V."/>
            <person name="Buss L.W."/>
            <person name="Schierwater B."/>
            <person name="Dellaporta S.L."/>
            <person name="Rokhsar D.S."/>
        </authorList>
    </citation>
    <scope>NUCLEOTIDE SEQUENCE [LARGE SCALE GENOMIC DNA]</scope>
    <source>
        <strain evidence="6 7">Grell-BS-1999</strain>
    </source>
</reference>
<dbReference type="KEGG" id="tad:TRIADDRAFT_61928"/>
<evidence type="ECO:0000256" key="1">
    <source>
        <dbReference type="ARBA" id="ARBA00004138"/>
    </source>
</evidence>
<dbReference type="eggNOG" id="KOG0972">
    <property type="taxonomic scope" value="Eukaryota"/>
</dbReference>
<dbReference type="GO" id="GO:0005929">
    <property type="term" value="C:cilium"/>
    <property type="evidence" value="ECO:0000318"/>
    <property type="project" value="GO_Central"/>
</dbReference>